<gene>
    <name evidence="2" type="ORF">SHKM778_04340</name>
</gene>
<reference evidence="2" key="1">
    <citation type="submission" date="2024-06" db="EMBL/GenBank/DDBJ databases">
        <authorList>
            <consortium name="consrtm"/>
            <person name="Uemura M."/>
            <person name="Terahara T."/>
        </authorList>
    </citation>
    <scope>NUCLEOTIDE SEQUENCE</scope>
    <source>
        <strain evidence="2">KM77-8</strain>
    </source>
</reference>
<dbReference type="EMBL" id="AP035768">
    <property type="protein sequence ID" value="BFO14046.1"/>
    <property type="molecule type" value="Genomic_DNA"/>
</dbReference>
<evidence type="ECO:0000313" key="2">
    <source>
        <dbReference type="EMBL" id="BFO14046.1"/>
    </source>
</evidence>
<protein>
    <submittedName>
        <fullName evidence="2">Uncharacterized protein</fullName>
    </submittedName>
</protein>
<reference evidence="2" key="2">
    <citation type="submission" date="2024-07" db="EMBL/GenBank/DDBJ databases">
        <title>Streptomyces haneummycinica sp. nov., a new antibiotic-producing actinobacterium isolated from marine sediment.</title>
        <authorList>
            <person name="Uemura M."/>
            <person name="Hamada M."/>
            <person name="Hirano S."/>
            <person name="Kobayashi K."/>
            <person name="Ohshiro T."/>
            <person name="Kobayashi T."/>
            <person name="Terahara T."/>
        </authorList>
    </citation>
    <scope>NUCLEOTIDE SEQUENCE</scope>
    <source>
        <strain evidence="2">KM77-8</strain>
    </source>
</reference>
<dbReference type="AlphaFoldDB" id="A0AAT9H9K1"/>
<proteinExistence type="predicted"/>
<keyword evidence="1" id="KW-1133">Transmembrane helix</keyword>
<keyword evidence="1" id="KW-0472">Membrane</keyword>
<keyword evidence="1" id="KW-0812">Transmembrane</keyword>
<accession>A0AAT9H9K1</accession>
<name>A0AAT9H9K1_9ACTN</name>
<organism evidence="2">
    <name type="scientific">Streptomyces haneummycinicus</name>
    <dbReference type="NCBI Taxonomy" id="3074435"/>
    <lineage>
        <taxon>Bacteria</taxon>
        <taxon>Bacillati</taxon>
        <taxon>Actinomycetota</taxon>
        <taxon>Actinomycetes</taxon>
        <taxon>Kitasatosporales</taxon>
        <taxon>Streptomycetaceae</taxon>
        <taxon>Streptomyces</taxon>
    </lineage>
</organism>
<feature type="transmembrane region" description="Helical" evidence="1">
    <location>
        <begin position="21"/>
        <end position="42"/>
    </location>
</feature>
<feature type="transmembrane region" description="Helical" evidence="1">
    <location>
        <begin position="48"/>
        <end position="67"/>
    </location>
</feature>
<sequence length="81" mass="8839">MEQRVHRGGDRHRRRANPVIDLLRFAVAGVLLTVLALVSKSSWPKGKLLLHVVVTGLLMQAVQFGALTRPSATGCPAAWSR</sequence>
<evidence type="ECO:0000256" key="1">
    <source>
        <dbReference type="SAM" id="Phobius"/>
    </source>
</evidence>